<evidence type="ECO:0000256" key="8">
    <source>
        <dbReference type="ARBA" id="ARBA00023170"/>
    </source>
</evidence>
<reference evidence="15" key="1">
    <citation type="submission" date="2025-08" db="UniProtKB">
        <authorList>
            <consortium name="RefSeq"/>
        </authorList>
    </citation>
    <scope>IDENTIFICATION</scope>
</reference>
<dbReference type="SUPFAM" id="SSF81321">
    <property type="entry name" value="Family A G protein-coupled receptor-like"/>
    <property type="match status" value="1"/>
</dbReference>
<dbReference type="GO" id="GO:0001594">
    <property type="term" value="F:trace-amine receptor activity"/>
    <property type="evidence" value="ECO:0007669"/>
    <property type="project" value="InterPro"/>
</dbReference>
<feature type="transmembrane region" description="Helical" evidence="12">
    <location>
        <begin position="114"/>
        <end position="132"/>
    </location>
</feature>
<dbReference type="OrthoDB" id="5959645at2759"/>
<evidence type="ECO:0000256" key="3">
    <source>
        <dbReference type="ARBA" id="ARBA00022692"/>
    </source>
</evidence>
<evidence type="ECO:0000259" key="13">
    <source>
        <dbReference type="PROSITE" id="PS50262"/>
    </source>
</evidence>
<keyword evidence="9" id="KW-0325">Glycoprotein</keyword>
<dbReference type="FunCoup" id="A0A6J2W3F6">
    <property type="interactions" value="12"/>
</dbReference>
<evidence type="ECO:0000256" key="1">
    <source>
        <dbReference type="ARBA" id="ARBA00004651"/>
    </source>
</evidence>
<dbReference type="InterPro" id="IPR017452">
    <property type="entry name" value="GPCR_Rhodpsn_7TM"/>
</dbReference>
<evidence type="ECO:0000256" key="10">
    <source>
        <dbReference type="ARBA" id="ARBA00023224"/>
    </source>
</evidence>
<keyword evidence="3 11" id="KW-0812">Transmembrane</keyword>
<evidence type="ECO:0000256" key="12">
    <source>
        <dbReference type="SAM" id="Phobius"/>
    </source>
</evidence>
<dbReference type="Pfam" id="PF00001">
    <property type="entry name" value="7tm_1"/>
    <property type="match status" value="1"/>
</dbReference>
<sequence length="343" mass="38771">MENTDLNQTGEMAAMLFCFPHLQGSCPRTLRLSVIRVAMYAFMLTTILMTVCGNLLVIISISHFRQLHSPTNVIILSLAMVDCSLGCIIMPFSMVRSVEGCWYLGKHFCKVHSSLDMMISSTSIMHLCLVSVDRYWAICQPLQYRTKVTTFKVILCIGIIWLFSFIFSFGVVFSEAVSAGLDSLVHPCVGSCALICNKQWGVTASLVTFFIPAAIMISLYFKILHVARKHARVMNDRLAKVTCHELKNQTSEQRERKAAKTLAIVMGVFLLCWLPFFITTVMDPFINFMTPVNVFDSLVWFGYFNSTCNPVIYAFFYPHFRKAFKIVLAKTLGFKTTSNILVT</sequence>
<keyword evidence="14" id="KW-1185">Reference proteome</keyword>
<dbReference type="GeneID" id="115819348"/>
<evidence type="ECO:0000256" key="4">
    <source>
        <dbReference type="ARBA" id="ARBA00022989"/>
    </source>
</evidence>
<evidence type="ECO:0000313" key="15">
    <source>
        <dbReference type="RefSeq" id="XP_030638773.1"/>
    </source>
</evidence>
<feature type="transmembrane region" description="Helical" evidence="12">
    <location>
        <begin position="37"/>
        <end position="61"/>
    </location>
</feature>
<dbReference type="GO" id="GO:0005886">
    <property type="term" value="C:plasma membrane"/>
    <property type="evidence" value="ECO:0007669"/>
    <property type="project" value="UniProtKB-SubCell"/>
</dbReference>
<dbReference type="PROSITE" id="PS50262">
    <property type="entry name" value="G_PROTEIN_RECEP_F1_2"/>
    <property type="match status" value="1"/>
</dbReference>
<dbReference type="PANTHER" id="PTHR24249:SF220">
    <property type="entry name" value="TRACE AMINE-ASSOCIATED RECEPTOR 4"/>
    <property type="match status" value="1"/>
</dbReference>
<dbReference type="PROSITE" id="PS00237">
    <property type="entry name" value="G_PROTEIN_RECEP_F1_1"/>
    <property type="match status" value="1"/>
</dbReference>
<name>A0A6J2W3F6_CHACN</name>
<feature type="transmembrane region" description="Helical" evidence="12">
    <location>
        <begin position="153"/>
        <end position="173"/>
    </location>
</feature>
<evidence type="ECO:0000256" key="7">
    <source>
        <dbReference type="ARBA" id="ARBA00023157"/>
    </source>
</evidence>
<evidence type="ECO:0000256" key="6">
    <source>
        <dbReference type="ARBA" id="ARBA00023136"/>
    </source>
</evidence>
<comment type="similarity">
    <text evidence="11">Belongs to the G-protein coupled receptor 1 family.</text>
</comment>
<dbReference type="Gene3D" id="1.20.1070.10">
    <property type="entry name" value="Rhodopsin 7-helix transmembrane proteins"/>
    <property type="match status" value="1"/>
</dbReference>
<keyword evidence="4 12" id="KW-1133">Transmembrane helix</keyword>
<dbReference type="PRINTS" id="PR01830">
    <property type="entry name" value="TRACEAMINER"/>
</dbReference>
<comment type="subcellular location">
    <subcellularLocation>
        <location evidence="1">Cell membrane</location>
        <topology evidence="1">Multi-pass membrane protein</topology>
    </subcellularLocation>
</comment>
<keyword evidence="6 12" id="KW-0472">Membrane</keyword>
<dbReference type="SMART" id="SM01381">
    <property type="entry name" value="7TM_GPCR_Srsx"/>
    <property type="match status" value="1"/>
</dbReference>
<dbReference type="Proteomes" id="UP000504632">
    <property type="component" value="Chromosome 8"/>
</dbReference>
<dbReference type="PRINTS" id="PR00237">
    <property type="entry name" value="GPCRRHODOPSN"/>
</dbReference>
<accession>A0A6J2W3F6</accession>
<protein>
    <submittedName>
        <fullName evidence="15">Trace amine-associated receptor 4-like</fullName>
    </submittedName>
</protein>
<gene>
    <name evidence="15" type="primary">LOC115819348</name>
</gene>
<evidence type="ECO:0000256" key="9">
    <source>
        <dbReference type="ARBA" id="ARBA00023180"/>
    </source>
</evidence>
<evidence type="ECO:0000313" key="14">
    <source>
        <dbReference type="Proteomes" id="UP000504632"/>
    </source>
</evidence>
<organism evidence="14 15">
    <name type="scientific">Chanos chanos</name>
    <name type="common">Milkfish</name>
    <name type="synonym">Mugil chanos</name>
    <dbReference type="NCBI Taxonomy" id="29144"/>
    <lineage>
        <taxon>Eukaryota</taxon>
        <taxon>Metazoa</taxon>
        <taxon>Chordata</taxon>
        <taxon>Craniata</taxon>
        <taxon>Vertebrata</taxon>
        <taxon>Euteleostomi</taxon>
        <taxon>Actinopterygii</taxon>
        <taxon>Neopterygii</taxon>
        <taxon>Teleostei</taxon>
        <taxon>Ostariophysi</taxon>
        <taxon>Gonorynchiformes</taxon>
        <taxon>Chanidae</taxon>
        <taxon>Chanos</taxon>
    </lineage>
</organism>
<dbReference type="InterPro" id="IPR050569">
    <property type="entry name" value="TAAR"/>
</dbReference>
<evidence type="ECO:0000256" key="11">
    <source>
        <dbReference type="RuleBase" id="RU000688"/>
    </source>
</evidence>
<keyword evidence="8 11" id="KW-0675">Receptor</keyword>
<dbReference type="InParanoid" id="A0A6J2W3F6"/>
<dbReference type="RefSeq" id="XP_030638773.1">
    <property type="nucleotide sequence ID" value="XM_030782913.1"/>
</dbReference>
<feature type="transmembrane region" description="Helical" evidence="12">
    <location>
        <begin position="261"/>
        <end position="278"/>
    </location>
</feature>
<feature type="domain" description="G-protein coupled receptors family 1 profile" evidence="13">
    <location>
        <begin position="53"/>
        <end position="313"/>
    </location>
</feature>
<dbReference type="FunFam" id="1.20.1070.10:FF:000030">
    <property type="entry name" value="trace amine-associated receptor 1"/>
    <property type="match status" value="1"/>
</dbReference>
<dbReference type="InterPro" id="IPR009132">
    <property type="entry name" value="TAAR_fam"/>
</dbReference>
<keyword evidence="10 11" id="KW-0807">Transducer</keyword>
<evidence type="ECO:0000256" key="5">
    <source>
        <dbReference type="ARBA" id="ARBA00023040"/>
    </source>
</evidence>
<feature type="transmembrane region" description="Helical" evidence="12">
    <location>
        <begin position="73"/>
        <end position="94"/>
    </location>
</feature>
<keyword evidence="2" id="KW-1003">Cell membrane</keyword>
<keyword evidence="7" id="KW-1015">Disulfide bond</keyword>
<dbReference type="InterPro" id="IPR000276">
    <property type="entry name" value="GPCR_Rhodpsn"/>
</dbReference>
<proteinExistence type="inferred from homology"/>
<feature type="transmembrane region" description="Helical" evidence="12">
    <location>
        <begin position="298"/>
        <end position="316"/>
    </location>
</feature>
<dbReference type="PANTHER" id="PTHR24249">
    <property type="entry name" value="HISTAMINE RECEPTOR-RELATED G-PROTEIN COUPLED RECEPTOR"/>
    <property type="match status" value="1"/>
</dbReference>
<dbReference type="AlphaFoldDB" id="A0A6J2W3F6"/>
<feature type="transmembrane region" description="Helical" evidence="12">
    <location>
        <begin position="200"/>
        <end position="221"/>
    </location>
</feature>
<evidence type="ECO:0000256" key="2">
    <source>
        <dbReference type="ARBA" id="ARBA00022475"/>
    </source>
</evidence>
<keyword evidence="5 11" id="KW-0297">G-protein coupled receptor</keyword>